<sequence>MEVVTSLGLLEEVVVTILSWLKKKILDINALLIFYSAAPLAHHISSLAAAQSFATHHQTSRLCMNGPFLCAALDSCSLALHRLHPKCPSTPRLVRGYCHFSVWDEDCVVLVFVTFISFNYPIHLTRSSLIGSWLFVLRVWMIRRSAFLDS</sequence>
<evidence type="ECO:0000313" key="2">
    <source>
        <dbReference type="Proteomes" id="UP000077521"/>
    </source>
</evidence>
<name>A0A8T8THS7_9BASI</name>
<keyword evidence="2" id="KW-1185">Reference proteome</keyword>
<accession>A0A8T8THS7</accession>
<reference evidence="1" key="2">
    <citation type="journal article" date="2019" name="IMA Fungus">
        <title>Genome sequencing and comparison of five Tilletia species to identify candidate genes for the detection of regulated species infecting wheat.</title>
        <authorList>
            <person name="Nguyen H.D.T."/>
            <person name="Sultana T."/>
            <person name="Kesanakurti P."/>
            <person name="Hambleton S."/>
        </authorList>
    </citation>
    <scope>NUCLEOTIDE SEQUENCE</scope>
    <source>
        <strain evidence="1">DAOMC 236416</strain>
    </source>
</reference>
<protein>
    <submittedName>
        <fullName evidence="1">Uncharacterized protein</fullName>
    </submittedName>
</protein>
<dbReference type="EMBL" id="LWDF02000018">
    <property type="protein sequence ID" value="KAE8260096.1"/>
    <property type="molecule type" value="Genomic_DNA"/>
</dbReference>
<proteinExistence type="predicted"/>
<evidence type="ECO:0000313" key="1">
    <source>
        <dbReference type="EMBL" id="KAE8260096.1"/>
    </source>
</evidence>
<dbReference type="Proteomes" id="UP000077521">
    <property type="component" value="Unassembled WGS sequence"/>
</dbReference>
<dbReference type="AlphaFoldDB" id="A0A8T8THS7"/>
<comment type="caution">
    <text evidence="1">The sequence shown here is derived from an EMBL/GenBank/DDBJ whole genome shotgun (WGS) entry which is preliminary data.</text>
</comment>
<gene>
    <name evidence="1" type="ORF">A4X13_0g556</name>
</gene>
<reference evidence="1" key="1">
    <citation type="submission" date="2016-04" db="EMBL/GenBank/DDBJ databases">
        <authorList>
            <person name="Nguyen H.D."/>
            <person name="Samba Siva P."/>
            <person name="Cullis J."/>
            <person name="Levesque C.A."/>
            <person name="Hambleton S."/>
        </authorList>
    </citation>
    <scope>NUCLEOTIDE SEQUENCE</scope>
    <source>
        <strain evidence="1">DAOMC 236416</strain>
    </source>
</reference>
<organism evidence="1 2">
    <name type="scientific">Tilletia indica</name>
    <dbReference type="NCBI Taxonomy" id="43049"/>
    <lineage>
        <taxon>Eukaryota</taxon>
        <taxon>Fungi</taxon>
        <taxon>Dikarya</taxon>
        <taxon>Basidiomycota</taxon>
        <taxon>Ustilaginomycotina</taxon>
        <taxon>Exobasidiomycetes</taxon>
        <taxon>Tilletiales</taxon>
        <taxon>Tilletiaceae</taxon>
        <taxon>Tilletia</taxon>
    </lineage>
</organism>